<protein>
    <recommendedName>
        <fullName evidence="4 7">Signal peptidase I</fullName>
        <ecNumber evidence="4 7">3.4.21.89</ecNumber>
    </recommendedName>
</protein>
<dbReference type="InterPro" id="IPR000223">
    <property type="entry name" value="Pept_S26A_signal_pept_1"/>
</dbReference>
<dbReference type="GO" id="GO:0005886">
    <property type="term" value="C:plasma membrane"/>
    <property type="evidence" value="ECO:0007669"/>
    <property type="project" value="UniProtKB-SubCell"/>
</dbReference>
<evidence type="ECO:0000256" key="2">
    <source>
        <dbReference type="ARBA" id="ARBA00004401"/>
    </source>
</evidence>
<feature type="active site" evidence="6">
    <location>
        <position position="104"/>
    </location>
</feature>
<dbReference type="InterPro" id="IPR036286">
    <property type="entry name" value="LexA/Signal_pep-like_sf"/>
</dbReference>
<evidence type="ECO:0000259" key="8">
    <source>
        <dbReference type="Pfam" id="PF10502"/>
    </source>
</evidence>
<keyword evidence="7" id="KW-0645">Protease</keyword>
<feature type="domain" description="Peptidase S26" evidence="8">
    <location>
        <begin position="39"/>
        <end position="190"/>
    </location>
</feature>
<evidence type="ECO:0000313" key="9">
    <source>
        <dbReference type="EMBL" id="MYN70159.1"/>
    </source>
</evidence>
<sequence>MRWKQTNIKVAEEIPSTKEIESFYLSLRYRQRFLGTIRSTVFTLIVVAASAVLVSVFFLPILRIYGNSMNTTLNSGDIVVSVKSSHLDSGEVIAFYYNNNILVKRIIATSNQWVDIDEFGNVYVDNQLLEEKYLISKDFGESNIHFPYQVPEGRYFVMGDNREISIDSRNTAVGTVSEEQVVGKLIYRIWPFSEIGFIQ</sequence>
<dbReference type="CDD" id="cd06530">
    <property type="entry name" value="S26_SPase_I"/>
    <property type="match status" value="1"/>
</dbReference>
<dbReference type="AlphaFoldDB" id="A0A6L8MYT2"/>
<dbReference type="RefSeq" id="WP_160864353.1">
    <property type="nucleotide sequence ID" value="NZ_WNXH01000013.1"/>
</dbReference>
<dbReference type="InterPro" id="IPR019533">
    <property type="entry name" value="Peptidase_S26"/>
</dbReference>
<dbReference type="NCBIfam" id="TIGR02227">
    <property type="entry name" value="sigpep_I_bact"/>
    <property type="match status" value="1"/>
</dbReference>
<keyword evidence="7" id="KW-0472">Membrane</keyword>
<dbReference type="Pfam" id="PF10502">
    <property type="entry name" value="Peptidase_S26"/>
    <property type="match status" value="1"/>
</dbReference>
<organism evidence="9 10">
    <name type="scientific">Streptococcus suis</name>
    <dbReference type="NCBI Taxonomy" id="1307"/>
    <lineage>
        <taxon>Bacteria</taxon>
        <taxon>Bacillati</taxon>
        <taxon>Bacillota</taxon>
        <taxon>Bacilli</taxon>
        <taxon>Lactobacillales</taxon>
        <taxon>Streptococcaceae</taxon>
        <taxon>Streptococcus</taxon>
    </lineage>
</organism>
<comment type="caution">
    <text evidence="9">The sequence shown here is derived from an EMBL/GenBank/DDBJ whole genome shotgun (WGS) entry which is preliminary data.</text>
</comment>
<feature type="transmembrane region" description="Helical" evidence="7">
    <location>
        <begin position="40"/>
        <end position="62"/>
    </location>
</feature>
<evidence type="ECO:0000256" key="5">
    <source>
        <dbReference type="ARBA" id="ARBA00022801"/>
    </source>
</evidence>
<evidence type="ECO:0000256" key="1">
    <source>
        <dbReference type="ARBA" id="ARBA00000677"/>
    </source>
</evidence>
<dbReference type="PANTHER" id="PTHR43390:SF1">
    <property type="entry name" value="CHLOROPLAST PROCESSING PEPTIDASE"/>
    <property type="match status" value="1"/>
</dbReference>
<dbReference type="GO" id="GO:0004252">
    <property type="term" value="F:serine-type endopeptidase activity"/>
    <property type="evidence" value="ECO:0007669"/>
    <property type="project" value="InterPro"/>
</dbReference>
<comment type="catalytic activity">
    <reaction evidence="1 7">
        <text>Cleavage of hydrophobic, N-terminal signal or leader sequences from secreted and periplasmic proteins.</text>
        <dbReference type="EC" id="3.4.21.89"/>
    </reaction>
</comment>
<dbReference type="Gene3D" id="2.10.109.10">
    <property type="entry name" value="Umud Fragment, subunit A"/>
    <property type="match status" value="1"/>
</dbReference>
<keyword evidence="7" id="KW-1133">Transmembrane helix</keyword>
<evidence type="ECO:0000256" key="6">
    <source>
        <dbReference type="PIRSR" id="PIRSR600223-1"/>
    </source>
</evidence>
<dbReference type="EMBL" id="WNXH01000013">
    <property type="protein sequence ID" value="MYN70159.1"/>
    <property type="molecule type" value="Genomic_DNA"/>
</dbReference>
<comment type="subcellular location">
    <subcellularLocation>
        <location evidence="2">Cell membrane</location>
        <topology evidence="2">Single-pass type II membrane protein</topology>
    </subcellularLocation>
    <subcellularLocation>
        <location evidence="7">Membrane</location>
        <topology evidence="7">Single-pass type II membrane protein</topology>
    </subcellularLocation>
</comment>
<dbReference type="PRINTS" id="PR00727">
    <property type="entry name" value="LEADERPTASE"/>
</dbReference>
<gene>
    <name evidence="9" type="primary">lepB</name>
    <name evidence="9" type="ORF">GLP18_08040</name>
</gene>
<dbReference type="PROSITE" id="PS00761">
    <property type="entry name" value="SPASE_I_3"/>
    <property type="match status" value="1"/>
</dbReference>
<dbReference type="InterPro" id="IPR019758">
    <property type="entry name" value="Pept_S26A_signal_pept_1_CS"/>
</dbReference>
<dbReference type="GO" id="GO:0009003">
    <property type="term" value="F:signal peptidase activity"/>
    <property type="evidence" value="ECO:0007669"/>
    <property type="project" value="UniProtKB-EC"/>
</dbReference>
<keyword evidence="5 7" id="KW-0378">Hydrolase</keyword>
<evidence type="ECO:0000313" key="10">
    <source>
        <dbReference type="Proteomes" id="UP000483765"/>
    </source>
</evidence>
<dbReference type="Proteomes" id="UP000483765">
    <property type="component" value="Unassembled WGS sequence"/>
</dbReference>
<proteinExistence type="inferred from homology"/>
<name>A0A6L8MYT2_STRSU</name>
<feature type="active site" evidence="6">
    <location>
        <position position="68"/>
    </location>
</feature>
<comment type="similarity">
    <text evidence="3 7">Belongs to the peptidase S26 family.</text>
</comment>
<dbReference type="PANTHER" id="PTHR43390">
    <property type="entry name" value="SIGNAL PEPTIDASE I"/>
    <property type="match status" value="1"/>
</dbReference>
<dbReference type="EC" id="3.4.21.89" evidence="4 7"/>
<dbReference type="SUPFAM" id="SSF51306">
    <property type="entry name" value="LexA/Signal peptidase"/>
    <property type="match status" value="1"/>
</dbReference>
<keyword evidence="7" id="KW-0812">Transmembrane</keyword>
<accession>A0A6L8MYT2</accession>
<evidence type="ECO:0000256" key="7">
    <source>
        <dbReference type="RuleBase" id="RU362042"/>
    </source>
</evidence>
<dbReference type="GO" id="GO:0006465">
    <property type="term" value="P:signal peptide processing"/>
    <property type="evidence" value="ECO:0007669"/>
    <property type="project" value="InterPro"/>
</dbReference>
<reference evidence="9 10" key="1">
    <citation type="submission" date="2019-11" db="EMBL/GenBank/DDBJ databases">
        <title>Divergent Streptococcus suis from cattle.</title>
        <authorList>
            <person name="Williamson C."/>
        </authorList>
    </citation>
    <scope>NUCLEOTIDE SEQUENCE [LARGE SCALE GENOMIC DNA]</scope>
    <source>
        <strain evidence="9 10">10-36905</strain>
    </source>
</reference>
<evidence type="ECO:0000256" key="3">
    <source>
        <dbReference type="ARBA" id="ARBA00009370"/>
    </source>
</evidence>
<evidence type="ECO:0000256" key="4">
    <source>
        <dbReference type="ARBA" id="ARBA00013208"/>
    </source>
</evidence>